<dbReference type="AlphaFoldDB" id="A0A9D4ZS80"/>
<evidence type="ECO:0000313" key="3">
    <source>
        <dbReference type="Proteomes" id="UP000886520"/>
    </source>
</evidence>
<name>A0A9D4ZS80_ADICA</name>
<sequence>MTEKKRYILAQEPFPLDYNQPWQGTKRDKSKISNNDQVEVEDAVSLGSRKAESFPFDQGGHWTSSRESESFPFDP</sequence>
<keyword evidence="3" id="KW-1185">Reference proteome</keyword>
<feature type="region of interest" description="Disordered" evidence="1">
    <location>
        <begin position="16"/>
        <end position="75"/>
    </location>
</feature>
<accession>A0A9D4ZS80</accession>
<evidence type="ECO:0000313" key="2">
    <source>
        <dbReference type="EMBL" id="KAI5084116.1"/>
    </source>
</evidence>
<evidence type="ECO:0000256" key="1">
    <source>
        <dbReference type="SAM" id="MobiDB-lite"/>
    </source>
</evidence>
<feature type="non-terminal residue" evidence="2">
    <location>
        <position position="1"/>
    </location>
</feature>
<protein>
    <submittedName>
        <fullName evidence="2">Uncharacterized protein</fullName>
    </submittedName>
</protein>
<dbReference type="Proteomes" id="UP000886520">
    <property type="component" value="Chromosome 1"/>
</dbReference>
<dbReference type="EMBL" id="JABFUD020000001">
    <property type="protein sequence ID" value="KAI5084116.1"/>
    <property type="molecule type" value="Genomic_DNA"/>
</dbReference>
<comment type="caution">
    <text evidence="2">The sequence shown here is derived from an EMBL/GenBank/DDBJ whole genome shotgun (WGS) entry which is preliminary data.</text>
</comment>
<organism evidence="2 3">
    <name type="scientific">Adiantum capillus-veneris</name>
    <name type="common">Maidenhair fern</name>
    <dbReference type="NCBI Taxonomy" id="13818"/>
    <lineage>
        <taxon>Eukaryota</taxon>
        <taxon>Viridiplantae</taxon>
        <taxon>Streptophyta</taxon>
        <taxon>Embryophyta</taxon>
        <taxon>Tracheophyta</taxon>
        <taxon>Polypodiopsida</taxon>
        <taxon>Polypodiidae</taxon>
        <taxon>Polypodiales</taxon>
        <taxon>Pteridineae</taxon>
        <taxon>Pteridaceae</taxon>
        <taxon>Vittarioideae</taxon>
        <taxon>Adiantum</taxon>
    </lineage>
</organism>
<reference evidence="2" key="1">
    <citation type="submission" date="2021-01" db="EMBL/GenBank/DDBJ databases">
        <title>Adiantum capillus-veneris genome.</title>
        <authorList>
            <person name="Fang Y."/>
            <person name="Liao Q."/>
        </authorList>
    </citation>
    <scope>NUCLEOTIDE SEQUENCE</scope>
    <source>
        <strain evidence="2">H3</strain>
        <tissue evidence="2">Leaf</tissue>
    </source>
</reference>
<gene>
    <name evidence="2" type="ORF">GOP47_0000285</name>
</gene>
<proteinExistence type="predicted"/>